<dbReference type="GO" id="GO:0003955">
    <property type="term" value="F:NAD(P)H dehydrogenase (quinone) activity"/>
    <property type="evidence" value="ECO:0007669"/>
    <property type="project" value="TreeGrafter"/>
</dbReference>
<dbReference type="InterPro" id="IPR036188">
    <property type="entry name" value="FAD/NAD-bd_sf"/>
</dbReference>
<gene>
    <name evidence="7" type="ORF">B1B_11153</name>
</gene>
<protein>
    <submittedName>
        <fullName evidence="7">FAD-dependent pyridine nucleotide-disulfide oxidoreductase</fullName>
    </submittedName>
</protein>
<dbReference type="InterPro" id="IPR051169">
    <property type="entry name" value="NADH-Q_oxidoreductase"/>
</dbReference>
<dbReference type="AlphaFoldDB" id="T1A1D5"/>
<dbReference type="InterPro" id="IPR023753">
    <property type="entry name" value="FAD/NAD-binding_dom"/>
</dbReference>
<dbReference type="PANTHER" id="PTHR42913">
    <property type="entry name" value="APOPTOSIS-INDUCING FACTOR 1"/>
    <property type="match status" value="1"/>
</dbReference>
<comment type="similarity">
    <text evidence="2">Belongs to the NADH dehydrogenase family.</text>
</comment>
<organism evidence="7">
    <name type="scientific">mine drainage metagenome</name>
    <dbReference type="NCBI Taxonomy" id="410659"/>
    <lineage>
        <taxon>unclassified sequences</taxon>
        <taxon>metagenomes</taxon>
        <taxon>ecological metagenomes</taxon>
    </lineage>
</organism>
<comment type="cofactor">
    <cofactor evidence="1">
        <name>FAD</name>
        <dbReference type="ChEBI" id="CHEBI:57692"/>
    </cofactor>
</comment>
<accession>T1A1D5</accession>
<name>T1A1D5_9ZZZZ</name>
<keyword evidence="4" id="KW-0274">FAD</keyword>
<sequence>MDRHPVHVLRTELYEVGRIAEAAGDPARWAIPLDEFVRRTAIEFRQGTVTGIDLEHHVVALEGERLTFSQLAIALGSVAAYYHIPGASETTHSVYRLSGAQRLAAELQTVARRSVQFPGERRPRVVIVGGGTTGTELAAEIAGADWGAITGLASVRPMEVVLVTGALPFLAGLPPDLIDRARRLLEAAGVHLIYGTNVARVEPGRLHLDDGSILAAEAIVWCAGLQAPPTVAG</sequence>
<comment type="caution">
    <text evidence="7">The sequence shown here is derived from an EMBL/GenBank/DDBJ whole genome shotgun (WGS) entry which is preliminary data.</text>
</comment>
<proteinExistence type="inferred from homology"/>
<keyword evidence="3" id="KW-0285">Flavoprotein</keyword>
<evidence type="ECO:0000256" key="3">
    <source>
        <dbReference type="ARBA" id="ARBA00022630"/>
    </source>
</evidence>
<dbReference type="EMBL" id="AUZY01007222">
    <property type="protein sequence ID" value="EQD50682.1"/>
    <property type="molecule type" value="Genomic_DNA"/>
</dbReference>
<evidence type="ECO:0000313" key="7">
    <source>
        <dbReference type="EMBL" id="EQD50682.1"/>
    </source>
</evidence>
<feature type="non-terminal residue" evidence="7">
    <location>
        <position position="233"/>
    </location>
</feature>
<evidence type="ECO:0000259" key="6">
    <source>
        <dbReference type="Pfam" id="PF07992"/>
    </source>
</evidence>
<evidence type="ECO:0000256" key="1">
    <source>
        <dbReference type="ARBA" id="ARBA00001974"/>
    </source>
</evidence>
<dbReference type="Gene3D" id="3.50.50.100">
    <property type="match status" value="1"/>
</dbReference>
<evidence type="ECO:0000256" key="5">
    <source>
        <dbReference type="ARBA" id="ARBA00023002"/>
    </source>
</evidence>
<reference evidence="7" key="2">
    <citation type="journal article" date="2014" name="ISME J.">
        <title>Microbial stratification in low pH oxic and suboxic macroscopic growths along an acid mine drainage.</title>
        <authorList>
            <person name="Mendez-Garcia C."/>
            <person name="Mesa V."/>
            <person name="Sprenger R.R."/>
            <person name="Richter M."/>
            <person name="Diez M.S."/>
            <person name="Solano J."/>
            <person name="Bargiela R."/>
            <person name="Golyshina O.V."/>
            <person name="Manteca A."/>
            <person name="Ramos J.L."/>
            <person name="Gallego J.R."/>
            <person name="Llorente I."/>
            <person name="Martins Dos Santos V.A."/>
            <person name="Jensen O.N."/>
            <person name="Pelaez A.I."/>
            <person name="Sanchez J."/>
            <person name="Ferrer M."/>
        </authorList>
    </citation>
    <scope>NUCLEOTIDE SEQUENCE</scope>
</reference>
<dbReference type="GO" id="GO:0019646">
    <property type="term" value="P:aerobic electron transport chain"/>
    <property type="evidence" value="ECO:0007669"/>
    <property type="project" value="TreeGrafter"/>
</dbReference>
<keyword evidence="5" id="KW-0560">Oxidoreductase</keyword>
<dbReference type="SUPFAM" id="SSF51905">
    <property type="entry name" value="FAD/NAD(P)-binding domain"/>
    <property type="match status" value="1"/>
</dbReference>
<dbReference type="PANTHER" id="PTHR42913:SF3">
    <property type="entry name" value="64 KDA MITOCHONDRIAL NADH DEHYDROGENASE (EUROFUNG)"/>
    <property type="match status" value="1"/>
</dbReference>
<dbReference type="Pfam" id="PF07992">
    <property type="entry name" value="Pyr_redox_2"/>
    <property type="match status" value="1"/>
</dbReference>
<evidence type="ECO:0000256" key="2">
    <source>
        <dbReference type="ARBA" id="ARBA00005272"/>
    </source>
</evidence>
<reference evidence="7" key="1">
    <citation type="submission" date="2013-08" db="EMBL/GenBank/DDBJ databases">
        <authorList>
            <person name="Mendez C."/>
            <person name="Richter M."/>
            <person name="Ferrer M."/>
            <person name="Sanchez J."/>
        </authorList>
    </citation>
    <scope>NUCLEOTIDE SEQUENCE</scope>
</reference>
<evidence type="ECO:0000256" key="4">
    <source>
        <dbReference type="ARBA" id="ARBA00022827"/>
    </source>
</evidence>
<feature type="domain" description="FAD/NAD(P)-binding" evidence="6">
    <location>
        <begin position="39"/>
        <end position="228"/>
    </location>
</feature>